<gene>
    <name evidence="1" type="ORF">ADL29_13570</name>
</gene>
<name>A0A0N0XWR2_9ACTN</name>
<comment type="caution">
    <text evidence="1">The sequence shown here is derived from an EMBL/GenBank/DDBJ whole genome shotgun (WGS) entry which is preliminary data.</text>
</comment>
<dbReference type="EMBL" id="LGKG01000112">
    <property type="protein sequence ID" value="KPC64058.1"/>
    <property type="molecule type" value="Genomic_DNA"/>
</dbReference>
<reference evidence="2" key="1">
    <citation type="submission" date="2015-07" db="EMBL/GenBank/DDBJ databases">
        <authorList>
            <person name="Ju K.-S."/>
            <person name="Doroghazi J.R."/>
            <person name="Metcalf W.W."/>
        </authorList>
    </citation>
    <scope>NUCLEOTIDE SEQUENCE [LARGE SCALE GENOMIC DNA]</scope>
    <source>
        <strain evidence="2">NRRL ISP-5002</strain>
    </source>
</reference>
<dbReference type="PATRIC" id="fig|66876.3.peg.2997"/>
<keyword evidence="2" id="KW-1185">Reference proteome</keyword>
<dbReference type="Proteomes" id="UP000037982">
    <property type="component" value="Unassembled WGS sequence"/>
</dbReference>
<evidence type="ECO:0000313" key="2">
    <source>
        <dbReference type="Proteomes" id="UP000037982"/>
    </source>
</evidence>
<dbReference type="RefSeq" id="WP_053923902.1">
    <property type="nucleotide sequence ID" value="NZ_LGKG01000112.1"/>
</dbReference>
<protein>
    <recommendedName>
        <fullName evidence="3">Type A2 lantipeptide</fullName>
    </recommendedName>
</protein>
<evidence type="ECO:0000313" key="1">
    <source>
        <dbReference type="EMBL" id="KPC64058.1"/>
    </source>
</evidence>
<dbReference type="AlphaFoldDB" id="A0A0N0XWR2"/>
<accession>A0A0N0XWR2</accession>
<proteinExistence type="predicted"/>
<organism evidence="1 2">
    <name type="scientific">Streptomyces chattanoogensis</name>
    <dbReference type="NCBI Taxonomy" id="66876"/>
    <lineage>
        <taxon>Bacteria</taxon>
        <taxon>Bacillati</taxon>
        <taxon>Actinomycetota</taxon>
        <taxon>Actinomycetes</taxon>
        <taxon>Kitasatosporales</taxon>
        <taxon>Streptomycetaceae</taxon>
        <taxon>Streptomyces</taxon>
    </lineage>
</organism>
<sequence>MRNSTPAIDTYEISDSELDGISGGIASAGGEVAGHGAAVSIGDVAGTAQSLAPQLPVSQFAGLVTVQSTDV</sequence>
<evidence type="ECO:0008006" key="3">
    <source>
        <dbReference type="Google" id="ProtNLM"/>
    </source>
</evidence>